<evidence type="ECO:0000313" key="1">
    <source>
        <dbReference type="EMBL" id="EGQ13719.1"/>
    </source>
</evidence>
<accession>F9D4G7</accession>
<sequence length="199" mass="23336">MLQRYAVFSLRLLHKTPLFGPIFQKMKGRHEFRRNTLGLQYNKIMCNFVTKITGNMELTYQQIPTGWPLCFLKECVRKGECLRYRAGLAIPADLQQTLSVTPSVLKGPVCPMFRKIETMRVAVGFSRIFREVKQRHAPQMRAELTAYLGGNGTYYRYLHGHRALSPEQQAWIAELFRGYGYTEEVVFDAYEERFRFYND</sequence>
<evidence type="ECO:0000313" key="2">
    <source>
        <dbReference type="Proteomes" id="UP000007820"/>
    </source>
</evidence>
<dbReference type="Pfam" id="PF19555">
    <property type="entry name" value="DUF6078"/>
    <property type="match status" value="1"/>
</dbReference>
<name>F9D4G7_PREDD</name>
<dbReference type="InterPro" id="IPR045724">
    <property type="entry name" value="DUF6078"/>
</dbReference>
<dbReference type="AlphaFoldDB" id="F9D4G7"/>
<proteinExistence type="predicted"/>
<comment type="caution">
    <text evidence="1">The sequence shown here is derived from an EMBL/GenBank/DDBJ whole genome shotgun (WGS) entry which is preliminary data.</text>
</comment>
<gene>
    <name evidence="1" type="ORF">HMPREF9136_1745</name>
</gene>
<organism evidence="1 2">
    <name type="scientific">Prevotella dentalis (strain ATCC 49559 / DSM 3688 / JCM 13448 / NCTC 12043 / ES 2772)</name>
    <name type="common">Mitsuokella dentalis</name>
    <dbReference type="NCBI Taxonomy" id="908937"/>
    <lineage>
        <taxon>Bacteria</taxon>
        <taxon>Pseudomonadati</taxon>
        <taxon>Bacteroidota</taxon>
        <taxon>Bacteroidia</taxon>
        <taxon>Bacteroidales</taxon>
        <taxon>Prevotellaceae</taxon>
        <taxon>Prevotella</taxon>
    </lineage>
</organism>
<dbReference type="EMBL" id="AFPW01000026">
    <property type="protein sequence ID" value="EGQ13719.1"/>
    <property type="molecule type" value="Genomic_DNA"/>
</dbReference>
<reference evidence="1 2" key="1">
    <citation type="submission" date="2011-04" db="EMBL/GenBank/DDBJ databases">
        <authorList>
            <person name="Muzny D."/>
            <person name="Qin X."/>
            <person name="Deng J."/>
            <person name="Jiang H."/>
            <person name="Liu Y."/>
            <person name="Qu J."/>
            <person name="Song X.-Z."/>
            <person name="Zhang L."/>
            <person name="Thornton R."/>
            <person name="Coyle M."/>
            <person name="Francisco L."/>
            <person name="Jackson L."/>
            <person name="Javaid M."/>
            <person name="Korchina V."/>
            <person name="Kovar C."/>
            <person name="Mata R."/>
            <person name="Mathew T."/>
            <person name="Ngo R."/>
            <person name="Nguyen L."/>
            <person name="Nguyen N."/>
            <person name="Okwuonu G."/>
            <person name="Ongeri F."/>
            <person name="Pham C."/>
            <person name="Simmons D."/>
            <person name="Wilczek-Boney K."/>
            <person name="Hale W."/>
            <person name="Jakkamsetti A."/>
            <person name="Pham P."/>
            <person name="Ruth R."/>
            <person name="San Lucas F."/>
            <person name="Warren J."/>
            <person name="Zhang J."/>
            <person name="Zhao Z."/>
            <person name="Zhou C."/>
            <person name="Zhu D."/>
            <person name="Lee S."/>
            <person name="Bess C."/>
            <person name="Blankenburg K."/>
            <person name="Forbes L."/>
            <person name="Fu Q."/>
            <person name="Gubbala S."/>
            <person name="Hirani K."/>
            <person name="Jayaseelan J.C."/>
            <person name="Lara F."/>
            <person name="Munidasa M."/>
            <person name="Palculict T."/>
            <person name="Patil S."/>
            <person name="Pu L.-L."/>
            <person name="Saada N."/>
            <person name="Tang L."/>
            <person name="Weissenberger G."/>
            <person name="Zhu Y."/>
            <person name="Hemphill L."/>
            <person name="Shang Y."/>
            <person name="Youmans B."/>
            <person name="Ayvaz T."/>
            <person name="Ross M."/>
            <person name="Santibanez J."/>
            <person name="Aqrawi P."/>
            <person name="Gross S."/>
            <person name="Joshi V."/>
            <person name="Fowler G."/>
            <person name="Nazareth L."/>
            <person name="Reid J."/>
            <person name="Worley K."/>
            <person name="Petrosino J."/>
            <person name="Highlander S."/>
            <person name="Gibbs R."/>
        </authorList>
    </citation>
    <scope>NUCLEOTIDE SEQUENCE [LARGE SCALE GENOMIC DNA]</scope>
    <source>
        <strain evidence="1 2">DSM 3688</strain>
    </source>
</reference>
<dbReference type="Proteomes" id="UP000007820">
    <property type="component" value="Unassembled WGS sequence"/>
</dbReference>
<protein>
    <submittedName>
        <fullName evidence="1">Uncharacterized protein</fullName>
    </submittedName>
</protein>